<keyword evidence="5" id="KW-1185">Reference proteome</keyword>
<reference evidence="4 5" key="1">
    <citation type="submission" date="2016-08" db="EMBL/GenBank/DDBJ databases">
        <title>Genomes of anaerobic fungi encode conserved fungal cellulosomes for biomass hydrolysis.</title>
        <authorList>
            <consortium name="DOE Joint Genome Institute"/>
            <person name="Haitjema C.H."/>
            <person name="Gilmore S.P."/>
            <person name="Henske J.K."/>
            <person name="Solomon K.V."/>
            <person name="De Groot R."/>
            <person name="Kuo A."/>
            <person name="Mondo S.J."/>
            <person name="Salamov A.A."/>
            <person name="Labutti K."/>
            <person name="Zhao Z."/>
            <person name="Chiniquy J."/>
            <person name="Barry K."/>
            <person name="Brewer H.M."/>
            <person name="Purvine S.O."/>
            <person name="Wright A.T."/>
            <person name="Boxma B."/>
            <person name="Van Alen T."/>
            <person name="Hackstein J.H."/>
            <person name="Baker S.E."/>
            <person name="Grigoriev I.V."/>
            <person name="O'Malley M.A."/>
        </authorList>
    </citation>
    <scope>NUCLEOTIDE SEQUENCE [LARGE SCALE GENOMIC DNA]</scope>
    <source>
        <strain evidence="5">finn</strain>
    </source>
</reference>
<dbReference type="Proteomes" id="UP000193719">
    <property type="component" value="Unassembled WGS sequence"/>
</dbReference>
<evidence type="ECO:0000313" key="5">
    <source>
        <dbReference type="Proteomes" id="UP000193719"/>
    </source>
</evidence>
<protein>
    <submittedName>
        <fullName evidence="4">Uncharacterized protein</fullName>
    </submittedName>
</protein>
<reference evidence="4 5" key="2">
    <citation type="submission" date="2016-08" db="EMBL/GenBank/DDBJ databases">
        <title>Pervasive Adenine N6-methylation of Active Genes in Fungi.</title>
        <authorList>
            <consortium name="DOE Joint Genome Institute"/>
            <person name="Mondo S.J."/>
            <person name="Dannebaum R.O."/>
            <person name="Kuo R.C."/>
            <person name="Labutti K."/>
            <person name="Haridas S."/>
            <person name="Kuo A."/>
            <person name="Salamov A."/>
            <person name="Ahrendt S.R."/>
            <person name="Lipzen A."/>
            <person name="Sullivan W."/>
            <person name="Andreopoulos W.B."/>
            <person name="Clum A."/>
            <person name="Lindquist E."/>
            <person name="Daum C."/>
            <person name="Ramamoorthy G.K."/>
            <person name="Gryganskyi A."/>
            <person name="Culley D."/>
            <person name="Magnuson J.K."/>
            <person name="James T.Y."/>
            <person name="O'Malley M.A."/>
            <person name="Stajich J.E."/>
            <person name="Spatafora J.W."/>
            <person name="Visel A."/>
            <person name="Grigoriev I.V."/>
        </authorList>
    </citation>
    <scope>NUCLEOTIDE SEQUENCE [LARGE SCALE GENOMIC DNA]</scope>
    <source>
        <strain evidence="5">finn</strain>
    </source>
</reference>
<dbReference type="OrthoDB" id="2153082at2759"/>
<keyword evidence="3" id="KW-0812">Transmembrane</keyword>
<feature type="region of interest" description="Disordered" evidence="2">
    <location>
        <begin position="135"/>
        <end position="155"/>
    </location>
</feature>
<keyword evidence="1" id="KW-0175">Coiled coil</keyword>
<dbReference type="EMBL" id="MCFH01000074">
    <property type="protein sequence ID" value="ORX41946.1"/>
    <property type="molecule type" value="Genomic_DNA"/>
</dbReference>
<feature type="compositionally biased region" description="Acidic residues" evidence="2">
    <location>
        <begin position="490"/>
        <end position="521"/>
    </location>
</feature>
<evidence type="ECO:0000256" key="1">
    <source>
        <dbReference type="SAM" id="Coils"/>
    </source>
</evidence>
<name>A0A1Y1UWF3_9FUNG</name>
<proteinExistence type="predicted"/>
<evidence type="ECO:0000313" key="4">
    <source>
        <dbReference type="EMBL" id="ORX41946.1"/>
    </source>
</evidence>
<keyword evidence="3" id="KW-1133">Transmembrane helix</keyword>
<gene>
    <name evidence="4" type="ORF">BCR36DRAFT_587594</name>
</gene>
<comment type="caution">
    <text evidence="4">The sequence shown here is derived from an EMBL/GenBank/DDBJ whole genome shotgun (WGS) entry which is preliminary data.</text>
</comment>
<evidence type="ECO:0000256" key="3">
    <source>
        <dbReference type="SAM" id="Phobius"/>
    </source>
</evidence>
<feature type="compositionally biased region" description="Basic and acidic residues" evidence="2">
    <location>
        <begin position="143"/>
        <end position="155"/>
    </location>
</feature>
<sequence length="550" mass="62806">MTVNEPTLRSKESKNSLDEIINSQKQLDDELQQLKNRYSRYSQLVSFQQQEEDYLLKNKEKVNSKRVSLSLKRKKDVTYGLMPHDDILAKEEEHEDEKQSFESMTKTANAFLSSIEEKHNALKKKDFELLHSPISIKEDEEEKQEKNTEKEPEKEMNRLCDLVQSLLSEAQGAIDSKPELNHPDIGKEEDPEITIPQRVQSLNSHHTSFNDTSSIRNKHLSIMTDTTAIAQPLSPVNKRCGDDFDDFDDFGMSKYDELTSPYNASTTTNDEFMKSYPPKFYPPPPEFYYGPPVGYPPYFDPAYGPIPPYMWEEFQKHKMGLNSDESSGSEAAVAVNSRKENQEIIKTTTTTTTTTEVKKDKKEIIEGKALVKKRRRHKHRKHIRPVDADGNICDSDSCPVHSKSLVKKKQSSKLFKAQFGSDTQLFLSFFASFFVTSILVTISCLWSVIQVMAGNVNDKNLSRLLQSSSENAIRNNKKRIDLILDKESSESTESEFEEEESQIEEIDEDDVDDEGNEENEESSNKFITATSASDDEGEELDMNSETISLS</sequence>
<feature type="coiled-coil region" evidence="1">
    <location>
        <begin position="17"/>
        <end position="51"/>
    </location>
</feature>
<feature type="region of interest" description="Disordered" evidence="2">
    <location>
        <begin position="487"/>
        <end position="550"/>
    </location>
</feature>
<keyword evidence="3" id="KW-0472">Membrane</keyword>
<feature type="transmembrane region" description="Helical" evidence="3">
    <location>
        <begin position="425"/>
        <end position="449"/>
    </location>
</feature>
<dbReference type="AlphaFoldDB" id="A0A1Y1UWF3"/>
<organism evidence="4 5">
    <name type="scientific">Piromyces finnis</name>
    <dbReference type="NCBI Taxonomy" id="1754191"/>
    <lineage>
        <taxon>Eukaryota</taxon>
        <taxon>Fungi</taxon>
        <taxon>Fungi incertae sedis</taxon>
        <taxon>Chytridiomycota</taxon>
        <taxon>Chytridiomycota incertae sedis</taxon>
        <taxon>Neocallimastigomycetes</taxon>
        <taxon>Neocallimastigales</taxon>
        <taxon>Neocallimastigaceae</taxon>
        <taxon>Piromyces</taxon>
    </lineage>
</organism>
<feature type="compositionally biased region" description="Acidic residues" evidence="2">
    <location>
        <begin position="533"/>
        <end position="542"/>
    </location>
</feature>
<evidence type="ECO:0000256" key="2">
    <source>
        <dbReference type="SAM" id="MobiDB-lite"/>
    </source>
</evidence>
<accession>A0A1Y1UWF3</accession>